<gene>
    <name evidence="3" type="ORF">RGQ29_025948</name>
</gene>
<evidence type="ECO:0008006" key="5">
    <source>
        <dbReference type="Google" id="ProtNLM"/>
    </source>
</evidence>
<dbReference type="InterPro" id="IPR001087">
    <property type="entry name" value="GDSL"/>
</dbReference>
<dbReference type="GO" id="GO:0016788">
    <property type="term" value="F:hydrolase activity, acting on ester bonds"/>
    <property type="evidence" value="ECO:0007669"/>
    <property type="project" value="InterPro"/>
</dbReference>
<evidence type="ECO:0000256" key="2">
    <source>
        <dbReference type="SAM" id="SignalP"/>
    </source>
</evidence>
<dbReference type="InterPro" id="IPR050592">
    <property type="entry name" value="GDSL_lipolytic_enzyme"/>
</dbReference>
<protein>
    <recommendedName>
        <fullName evidence="5">GDSL esterase/lipase</fullName>
    </recommendedName>
</protein>
<sequence>MRFSSCLLGSFLVVVVFSVAHGDPLVPALNIFGDSVVDVGNNNNLYTLVKANFAPYGRDFVSHSPTGRFCNGKLATDFTAEFLGFTSYPPAYLSLEATGKNLLTGANFASASSGYYDSTSQLYLNMVGSAKAKSIFSGAIHLLSAGSSDFIQNYYINPLLYRVYSPDQFSDILIGSYSTFRFMLQKSGPRKNLYGLGARRIGVTGLPPTGCLPAAITLFGLGSSQCVERLNKDAISFNKKINSTSQSLQKKLPGLKLVVFDIYQPLLDMVTKPADNGFSESRRACCGTGTVETSLLCNAGSPGTCSNATDYVFWDGFHPSEAANKVLASDLLSQESPSSRKAMLTTLLSE</sequence>
<dbReference type="InterPro" id="IPR036514">
    <property type="entry name" value="SGNH_hydro_sf"/>
</dbReference>
<comment type="caution">
    <text evidence="3">The sequence shown here is derived from an EMBL/GenBank/DDBJ whole genome shotgun (WGS) entry which is preliminary data.</text>
</comment>
<dbReference type="CDD" id="cd01837">
    <property type="entry name" value="SGNH_plant_lipase_like"/>
    <property type="match status" value="1"/>
</dbReference>
<evidence type="ECO:0000313" key="4">
    <source>
        <dbReference type="Proteomes" id="UP001324115"/>
    </source>
</evidence>
<dbReference type="PANTHER" id="PTHR45642">
    <property type="entry name" value="GDSL ESTERASE/LIPASE EXL3"/>
    <property type="match status" value="1"/>
</dbReference>
<evidence type="ECO:0000313" key="3">
    <source>
        <dbReference type="EMBL" id="KAK4582982.1"/>
    </source>
</evidence>
<name>A0AAN7EZ92_QUERU</name>
<dbReference type="AlphaFoldDB" id="A0AAN7EZ92"/>
<dbReference type="EMBL" id="JAXUIC010000007">
    <property type="protein sequence ID" value="KAK4582982.1"/>
    <property type="molecule type" value="Genomic_DNA"/>
</dbReference>
<dbReference type="Pfam" id="PF00657">
    <property type="entry name" value="Lipase_GDSL"/>
    <property type="match status" value="1"/>
</dbReference>
<evidence type="ECO:0000256" key="1">
    <source>
        <dbReference type="ARBA" id="ARBA00008668"/>
    </source>
</evidence>
<reference evidence="3 4" key="1">
    <citation type="journal article" date="2023" name="G3 (Bethesda)">
        <title>A haplotype-resolved chromosome-scale genome for Quercus rubra L. provides insights into the genetics of adaptive traits for red oak species.</title>
        <authorList>
            <person name="Kapoor B."/>
            <person name="Jenkins J."/>
            <person name="Schmutz J."/>
            <person name="Zhebentyayeva T."/>
            <person name="Kuelheim C."/>
            <person name="Coggeshall M."/>
            <person name="Heim C."/>
            <person name="Lasky J.R."/>
            <person name="Leites L."/>
            <person name="Islam-Faridi N."/>
            <person name="Romero-Severson J."/>
            <person name="DeLeo V.L."/>
            <person name="Lucas S.M."/>
            <person name="Lazic D."/>
            <person name="Gailing O."/>
            <person name="Carlson J."/>
            <person name="Staton M."/>
        </authorList>
    </citation>
    <scope>NUCLEOTIDE SEQUENCE [LARGE SCALE GENOMIC DNA]</scope>
    <source>
        <strain evidence="3">Pseudo-F2</strain>
    </source>
</reference>
<proteinExistence type="inferred from homology"/>
<dbReference type="Gene3D" id="3.40.50.1110">
    <property type="entry name" value="SGNH hydrolase"/>
    <property type="match status" value="1"/>
</dbReference>
<comment type="similarity">
    <text evidence="1">Belongs to the 'GDSL' lipolytic enzyme family.</text>
</comment>
<dbReference type="Proteomes" id="UP001324115">
    <property type="component" value="Unassembled WGS sequence"/>
</dbReference>
<feature type="signal peptide" evidence="2">
    <location>
        <begin position="1"/>
        <end position="22"/>
    </location>
</feature>
<dbReference type="InterPro" id="IPR035669">
    <property type="entry name" value="SGNH_plant_lipase-like"/>
</dbReference>
<dbReference type="PANTHER" id="PTHR45642:SF103">
    <property type="entry name" value="ZINC FINGER PROTEIN"/>
    <property type="match status" value="1"/>
</dbReference>
<accession>A0AAN7EZ92</accession>
<feature type="chain" id="PRO_5043000535" description="GDSL esterase/lipase" evidence="2">
    <location>
        <begin position="23"/>
        <end position="350"/>
    </location>
</feature>
<keyword evidence="4" id="KW-1185">Reference proteome</keyword>
<keyword evidence="2" id="KW-0732">Signal</keyword>
<organism evidence="3 4">
    <name type="scientific">Quercus rubra</name>
    <name type="common">Northern red oak</name>
    <name type="synonym">Quercus borealis</name>
    <dbReference type="NCBI Taxonomy" id="3512"/>
    <lineage>
        <taxon>Eukaryota</taxon>
        <taxon>Viridiplantae</taxon>
        <taxon>Streptophyta</taxon>
        <taxon>Embryophyta</taxon>
        <taxon>Tracheophyta</taxon>
        <taxon>Spermatophyta</taxon>
        <taxon>Magnoliopsida</taxon>
        <taxon>eudicotyledons</taxon>
        <taxon>Gunneridae</taxon>
        <taxon>Pentapetalae</taxon>
        <taxon>rosids</taxon>
        <taxon>fabids</taxon>
        <taxon>Fagales</taxon>
        <taxon>Fagaceae</taxon>
        <taxon>Quercus</taxon>
    </lineage>
</organism>